<keyword evidence="3" id="KW-1185">Reference proteome</keyword>
<protein>
    <submittedName>
        <fullName evidence="2">Uncharacterized protein</fullName>
    </submittedName>
</protein>
<evidence type="ECO:0000313" key="2">
    <source>
        <dbReference type="EMBL" id="KAK3767720.1"/>
    </source>
</evidence>
<comment type="caution">
    <text evidence="2">The sequence shown here is derived from an EMBL/GenBank/DDBJ whole genome shotgun (WGS) entry which is preliminary data.</text>
</comment>
<reference evidence="2" key="1">
    <citation type="journal article" date="2023" name="G3 (Bethesda)">
        <title>A reference genome for the long-term kleptoplast-retaining sea slug Elysia crispata morphotype clarki.</title>
        <authorList>
            <person name="Eastman K.E."/>
            <person name="Pendleton A.L."/>
            <person name="Shaikh M.A."/>
            <person name="Suttiyut T."/>
            <person name="Ogas R."/>
            <person name="Tomko P."/>
            <person name="Gavelis G."/>
            <person name="Widhalm J.R."/>
            <person name="Wisecaver J.H."/>
        </authorList>
    </citation>
    <scope>NUCLEOTIDE SEQUENCE</scope>
    <source>
        <strain evidence="2">ECLA1</strain>
    </source>
</reference>
<feature type="region of interest" description="Disordered" evidence="1">
    <location>
        <begin position="68"/>
        <end position="90"/>
    </location>
</feature>
<name>A0AAE0ZEC0_9GAST</name>
<accession>A0AAE0ZEC0</accession>
<sequence length="150" mass="16675">MVVKLKSWVIGEVVVTQKVHQPPSGSKVVRDSSFMTNSAFRAMQSFLQIGNMAGADSSTRRRLNPTRWTHRRTHEQTGGKSNGDASDLELPQCGSGSFRVEVFLARDARSHWQTMPHAAWSSHWQTMPHAAWSSAGIDSLGLDMVAKVLW</sequence>
<evidence type="ECO:0000313" key="3">
    <source>
        <dbReference type="Proteomes" id="UP001283361"/>
    </source>
</evidence>
<gene>
    <name evidence="2" type="ORF">RRG08_018401</name>
</gene>
<organism evidence="2 3">
    <name type="scientific">Elysia crispata</name>
    <name type="common">lettuce slug</name>
    <dbReference type="NCBI Taxonomy" id="231223"/>
    <lineage>
        <taxon>Eukaryota</taxon>
        <taxon>Metazoa</taxon>
        <taxon>Spiralia</taxon>
        <taxon>Lophotrochozoa</taxon>
        <taxon>Mollusca</taxon>
        <taxon>Gastropoda</taxon>
        <taxon>Heterobranchia</taxon>
        <taxon>Euthyneura</taxon>
        <taxon>Panpulmonata</taxon>
        <taxon>Sacoglossa</taxon>
        <taxon>Placobranchoidea</taxon>
        <taxon>Plakobranchidae</taxon>
        <taxon>Elysia</taxon>
    </lineage>
</organism>
<dbReference type="Proteomes" id="UP001283361">
    <property type="component" value="Unassembled WGS sequence"/>
</dbReference>
<evidence type="ECO:0000256" key="1">
    <source>
        <dbReference type="SAM" id="MobiDB-lite"/>
    </source>
</evidence>
<dbReference type="EMBL" id="JAWDGP010004110">
    <property type="protein sequence ID" value="KAK3767720.1"/>
    <property type="molecule type" value="Genomic_DNA"/>
</dbReference>
<dbReference type="AlphaFoldDB" id="A0AAE0ZEC0"/>
<proteinExistence type="predicted"/>